<gene>
    <name evidence="2" type="ORF">UBRO2_01648</name>
</gene>
<comment type="caution">
    <text evidence="2">The sequence shown here is derived from an EMBL/GenBank/DDBJ whole genome shotgun (WGS) entry which is preliminary data.</text>
</comment>
<organism evidence="2 3">
    <name type="scientific">Ustilago bromivora</name>
    <dbReference type="NCBI Taxonomy" id="307758"/>
    <lineage>
        <taxon>Eukaryota</taxon>
        <taxon>Fungi</taxon>
        <taxon>Dikarya</taxon>
        <taxon>Basidiomycota</taxon>
        <taxon>Ustilaginomycotina</taxon>
        <taxon>Ustilaginomycetes</taxon>
        <taxon>Ustilaginales</taxon>
        <taxon>Ustilaginaceae</taxon>
        <taxon>Ustilago</taxon>
    </lineage>
</organism>
<dbReference type="EMBL" id="ULHB01000022">
    <property type="protein sequence ID" value="SYW77025.1"/>
    <property type="molecule type" value="Genomic_DNA"/>
</dbReference>
<reference evidence="2" key="1">
    <citation type="submission" date="2018-08" db="EMBL/GenBank/DDBJ databases">
        <authorList>
            <person name="Guldener U."/>
        </authorList>
    </citation>
    <scope>NUCLEOTIDE SEQUENCE</scope>
    <source>
        <strain evidence="2">UB2</strain>
    </source>
</reference>
<evidence type="ECO:0000313" key="3">
    <source>
        <dbReference type="Proteomes" id="UP000658997"/>
    </source>
</evidence>
<dbReference type="Gene3D" id="3.90.75.20">
    <property type="match status" value="1"/>
</dbReference>
<accession>A0A8H8TPP5</accession>
<keyword evidence="3" id="KW-1185">Reference proteome</keyword>
<evidence type="ECO:0000313" key="2">
    <source>
        <dbReference type="EMBL" id="SYW77025.1"/>
    </source>
</evidence>
<protein>
    <recommendedName>
        <fullName evidence="4">HNH nuclease domain-containing protein</fullName>
    </recommendedName>
</protein>
<dbReference type="SUPFAM" id="SSF54060">
    <property type="entry name" value="His-Me finger endonucleases"/>
    <property type="match status" value="1"/>
</dbReference>
<evidence type="ECO:0008006" key="4">
    <source>
        <dbReference type="Google" id="ProtNLM"/>
    </source>
</evidence>
<name>A0A8H8TPP5_9BASI</name>
<sequence>MVSATSIPKTSGSSRRRSTSSRAKRTITRSSLLENSPNPDPERILVDHADGDCTNDTAGNLHWVTPSFNFYSKERTVGSGGFSGVTRHCRKFTVHAMPQGHGV</sequence>
<feature type="region of interest" description="Disordered" evidence="1">
    <location>
        <begin position="1"/>
        <end position="41"/>
    </location>
</feature>
<proteinExistence type="predicted"/>
<dbReference type="InterPro" id="IPR044925">
    <property type="entry name" value="His-Me_finger_sf"/>
</dbReference>
<evidence type="ECO:0000256" key="1">
    <source>
        <dbReference type="SAM" id="MobiDB-lite"/>
    </source>
</evidence>
<dbReference type="AlphaFoldDB" id="A0A8H8TPP5"/>
<dbReference type="Proteomes" id="UP000658997">
    <property type="component" value="Unassembled WGS sequence"/>
</dbReference>
<feature type="compositionally biased region" description="Basic residues" evidence="1">
    <location>
        <begin position="14"/>
        <end position="27"/>
    </location>
</feature>